<organism evidence="1 2">
    <name type="scientific">Devosia aurantiaca</name>
    <dbReference type="NCBI Taxonomy" id="2714858"/>
    <lineage>
        <taxon>Bacteria</taxon>
        <taxon>Pseudomonadati</taxon>
        <taxon>Pseudomonadota</taxon>
        <taxon>Alphaproteobacteria</taxon>
        <taxon>Hyphomicrobiales</taxon>
        <taxon>Devosiaceae</taxon>
        <taxon>Devosia</taxon>
    </lineage>
</organism>
<proteinExistence type="predicted"/>
<sequence length="85" mass="9611">MSSNPSFDDDNPEWTEADFARAKPAHDVLPEEVLKSFPKTRGVQRLPKKIPVSIRLSPEVIERFKAQGPGWQTRIDEILKKAVGL</sequence>
<protein>
    <submittedName>
        <fullName evidence="1">BrnA antitoxin family protein</fullName>
    </submittedName>
</protein>
<accession>A0A6M1SUK2</accession>
<evidence type="ECO:0000313" key="2">
    <source>
        <dbReference type="Proteomes" id="UP000474802"/>
    </source>
</evidence>
<evidence type="ECO:0000313" key="1">
    <source>
        <dbReference type="EMBL" id="NGP18063.1"/>
    </source>
</evidence>
<dbReference type="RefSeq" id="WP_164534299.1">
    <property type="nucleotide sequence ID" value="NZ_JAALFG010000002.1"/>
</dbReference>
<name>A0A6M1SUK2_9HYPH</name>
<dbReference type="Pfam" id="PF14384">
    <property type="entry name" value="BrnA_antitoxin"/>
    <property type="match status" value="1"/>
</dbReference>
<reference evidence="1 2" key="2">
    <citation type="submission" date="2020-03" db="EMBL/GenBank/DDBJ databases">
        <title>Devosia chinhatensis sp. nov., isolated from a hexachlorocyclohexane (HCH) dump site in India.</title>
        <authorList>
            <person name="Kumar M."/>
            <person name="Lal R."/>
        </authorList>
    </citation>
    <scope>NUCLEOTIDE SEQUENCE [LARGE SCALE GENOMIC DNA]</scope>
    <source>
        <strain evidence="1 2">H239</strain>
    </source>
</reference>
<gene>
    <name evidence="1" type="ORF">G5575_10685</name>
</gene>
<dbReference type="InterPro" id="IPR025528">
    <property type="entry name" value="BrnA_antitoxin"/>
</dbReference>
<dbReference type="Proteomes" id="UP000474802">
    <property type="component" value="Unassembled WGS sequence"/>
</dbReference>
<reference evidence="1 2" key="1">
    <citation type="submission" date="2020-02" db="EMBL/GenBank/DDBJ databases">
        <authorList>
            <person name="Khan S.A."/>
            <person name="Jeon C.O."/>
            <person name="Chun B.H."/>
        </authorList>
    </citation>
    <scope>NUCLEOTIDE SEQUENCE [LARGE SCALE GENOMIC DNA]</scope>
    <source>
        <strain evidence="1 2">H239</strain>
    </source>
</reference>
<dbReference type="AlphaFoldDB" id="A0A6M1SUK2"/>
<dbReference type="EMBL" id="JAALFG010000002">
    <property type="protein sequence ID" value="NGP18063.1"/>
    <property type="molecule type" value="Genomic_DNA"/>
</dbReference>
<keyword evidence="2" id="KW-1185">Reference proteome</keyword>
<comment type="caution">
    <text evidence="1">The sequence shown here is derived from an EMBL/GenBank/DDBJ whole genome shotgun (WGS) entry which is preliminary data.</text>
</comment>